<dbReference type="Pfam" id="PF01301">
    <property type="entry name" value="Glyco_hydro_35"/>
    <property type="match status" value="1"/>
</dbReference>
<proteinExistence type="inferred from homology"/>
<dbReference type="RefSeq" id="WP_343934676.1">
    <property type="nucleotide sequence ID" value="NZ_BAAABU010000006.1"/>
</dbReference>
<keyword evidence="10" id="KW-1185">Reference proteome</keyword>
<evidence type="ECO:0000256" key="1">
    <source>
        <dbReference type="ARBA" id="ARBA00009809"/>
    </source>
</evidence>
<dbReference type="SUPFAM" id="SSF49785">
    <property type="entry name" value="Galactose-binding domain-like"/>
    <property type="match status" value="1"/>
</dbReference>
<dbReference type="PRINTS" id="PR00742">
    <property type="entry name" value="GLHYDRLASE35"/>
</dbReference>
<evidence type="ECO:0000256" key="3">
    <source>
        <dbReference type="ARBA" id="ARBA00023295"/>
    </source>
</evidence>
<dbReference type="PIRSF" id="PIRSF006336">
    <property type="entry name" value="B-gal"/>
    <property type="match status" value="1"/>
</dbReference>
<comment type="caution">
    <text evidence="9">The sequence shown here is derived from an EMBL/GenBank/DDBJ whole genome shotgun (WGS) entry which is preliminary data.</text>
</comment>
<dbReference type="InterPro" id="IPR048913">
    <property type="entry name" value="BetaGal_gal-bd"/>
</dbReference>
<dbReference type="SUPFAM" id="SSF51445">
    <property type="entry name" value="(Trans)glycosidases"/>
    <property type="match status" value="1"/>
</dbReference>
<dbReference type="Pfam" id="PF21317">
    <property type="entry name" value="BetaGal_ABD_1"/>
    <property type="match status" value="1"/>
</dbReference>
<name>A0ABP3DGP4_9PSEU</name>
<protein>
    <recommendedName>
        <fullName evidence="11">Beta-galactosidase</fullName>
    </recommendedName>
</protein>
<dbReference type="Proteomes" id="UP001500416">
    <property type="component" value="Unassembled WGS sequence"/>
</dbReference>
<dbReference type="InterPro" id="IPR031330">
    <property type="entry name" value="Gly_Hdrlase_35_cat"/>
</dbReference>
<dbReference type="PANTHER" id="PTHR23421">
    <property type="entry name" value="BETA-GALACTOSIDASE RELATED"/>
    <property type="match status" value="1"/>
</dbReference>
<keyword evidence="2" id="KW-0378">Hydrolase</keyword>
<feature type="domain" description="Beta-galactosidase 1-like first all-beta" evidence="7">
    <location>
        <begin position="428"/>
        <end position="536"/>
    </location>
</feature>
<feature type="compositionally biased region" description="Low complexity" evidence="5">
    <location>
        <begin position="351"/>
        <end position="393"/>
    </location>
</feature>
<dbReference type="InterPro" id="IPR026283">
    <property type="entry name" value="B-gal_1-like"/>
</dbReference>
<dbReference type="InterPro" id="IPR017853">
    <property type="entry name" value="GH"/>
</dbReference>
<dbReference type="InterPro" id="IPR008979">
    <property type="entry name" value="Galactose-bd-like_sf"/>
</dbReference>
<comment type="similarity">
    <text evidence="1 4">Belongs to the glycosyl hydrolase 35 family.</text>
</comment>
<evidence type="ECO:0008006" key="11">
    <source>
        <dbReference type="Google" id="ProtNLM"/>
    </source>
</evidence>
<dbReference type="Pfam" id="PF21467">
    <property type="entry name" value="BetaGal_gal-bd"/>
    <property type="match status" value="1"/>
</dbReference>
<dbReference type="InterPro" id="IPR001944">
    <property type="entry name" value="Glycoside_Hdrlase_35"/>
</dbReference>
<gene>
    <name evidence="9" type="ORF">GCM10010492_32780</name>
</gene>
<evidence type="ECO:0000313" key="10">
    <source>
        <dbReference type="Proteomes" id="UP001500416"/>
    </source>
</evidence>
<reference evidence="10" key="1">
    <citation type="journal article" date="2019" name="Int. J. Syst. Evol. Microbiol.">
        <title>The Global Catalogue of Microorganisms (GCM) 10K type strain sequencing project: providing services to taxonomists for standard genome sequencing and annotation.</title>
        <authorList>
            <consortium name="The Broad Institute Genomics Platform"/>
            <consortium name="The Broad Institute Genome Sequencing Center for Infectious Disease"/>
            <person name="Wu L."/>
            <person name="Ma J."/>
        </authorList>
    </citation>
    <scope>NUCLEOTIDE SEQUENCE [LARGE SCALE GENOMIC DNA]</scope>
    <source>
        <strain evidence="10">JCM 3380</strain>
    </source>
</reference>
<organism evidence="9 10">
    <name type="scientific">Saccharothrix mutabilis subsp. mutabilis</name>
    <dbReference type="NCBI Taxonomy" id="66855"/>
    <lineage>
        <taxon>Bacteria</taxon>
        <taxon>Bacillati</taxon>
        <taxon>Actinomycetota</taxon>
        <taxon>Actinomycetes</taxon>
        <taxon>Pseudonocardiales</taxon>
        <taxon>Pseudonocardiaceae</taxon>
        <taxon>Saccharothrix</taxon>
    </lineage>
</organism>
<accession>A0ABP3DGP4</accession>
<dbReference type="InterPro" id="IPR048912">
    <property type="entry name" value="BetaGal1-like_ABD1"/>
</dbReference>
<dbReference type="Gene3D" id="2.60.120.260">
    <property type="entry name" value="Galactose-binding domain-like"/>
    <property type="match status" value="3"/>
</dbReference>
<feature type="region of interest" description="Disordered" evidence="5">
    <location>
        <begin position="325"/>
        <end position="399"/>
    </location>
</feature>
<evidence type="ECO:0000259" key="6">
    <source>
        <dbReference type="Pfam" id="PF01301"/>
    </source>
</evidence>
<keyword evidence="3" id="KW-0326">Glycosidase</keyword>
<evidence type="ECO:0000259" key="8">
    <source>
        <dbReference type="Pfam" id="PF21467"/>
    </source>
</evidence>
<evidence type="ECO:0000256" key="4">
    <source>
        <dbReference type="RuleBase" id="RU003679"/>
    </source>
</evidence>
<evidence type="ECO:0000259" key="7">
    <source>
        <dbReference type="Pfam" id="PF21317"/>
    </source>
</evidence>
<dbReference type="EMBL" id="BAAABU010000006">
    <property type="protein sequence ID" value="GAA0231602.1"/>
    <property type="molecule type" value="Genomic_DNA"/>
</dbReference>
<evidence type="ECO:0000313" key="9">
    <source>
        <dbReference type="EMBL" id="GAA0231602.1"/>
    </source>
</evidence>
<sequence>MTAFTVEDGQFVRDGRPHRVLSGALHYFRSHRAQWPRRLSVLRGMGLNTVETYVPWNLHEPRRGRHRDLDALGAFLDLAAAEGLDAIVRPGPYICAEWENGGLPWWLSGPLRCAHPDFLADVDAWFDVLIPEVAARQVTRGGNVVLVQVENEYGSYGSDQAYLAHLRDGLVRRGIDVPLFTSDGGEALFLTGGTVDGALATVNFGSGAAAQFGELRRHRPRDPLFCMEFWDGWFDHWGDRHVVRAPEDAAAALDEVLAAGASVNLYLAHGGTNFGFWAGANAGGEVHDGAYRPTVTSYDYDAPMDEAGNPTPKYWAFREVIGRYAPLPPPPTTPTSTTPTTPATPTPTTPTTPASTAPATPTSTAPATPASTAPATPTSTAPTSTTPTSTAPEAAPPTLPAQAVPLTRSVRLFDVFNNPTIQSPHIPTFEQVGQHQGFLLHRTTIPGPRPPLPLRLRDLRDRAQLYVDGTHQATYSRAADPQAVETTEVPGGVTVELLVEAMGRINYGPLLGEHKGIVGGVLHERQHLHGWETTPIPLDELPHLPWNTDDHNTDAGTTGGGATSDHAYGPLFLGGTLTTNEPRDAYLDMTGFTKGVVWVNGSCLGRYWHIGPQRTLYLPEPLLHQGDNEIVVLELHPDASPRSVTVSPHPILEGDPR</sequence>
<feature type="domain" description="Glycoside hydrolase 35 catalytic" evidence="6">
    <location>
        <begin position="10"/>
        <end position="323"/>
    </location>
</feature>
<evidence type="ECO:0000256" key="2">
    <source>
        <dbReference type="ARBA" id="ARBA00022801"/>
    </source>
</evidence>
<dbReference type="Gene3D" id="3.20.20.80">
    <property type="entry name" value="Glycosidases"/>
    <property type="match status" value="1"/>
</dbReference>
<feature type="domain" description="Beta-galactosidase galactose-binding" evidence="8">
    <location>
        <begin position="570"/>
        <end position="628"/>
    </location>
</feature>
<evidence type="ECO:0000256" key="5">
    <source>
        <dbReference type="SAM" id="MobiDB-lite"/>
    </source>
</evidence>